<feature type="domain" description="Trimeric autotransporter adhesin YadA-like stalk" evidence="4">
    <location>
        <begin position="337"/>
        <end position="381"/>
    </location>
</feature>
<accession>A0A8E6KSF0</accession>
<feature type="domain" description="Trimeric autotransporter adhesin YadA-like stalk" evidence="4">
    <location>
        <begin position="547"/>
        <end position="591"/>
    </location>
</feature>
<feature type="domain" description="Trimeric autotransporter adhesin YadA-like stalk" evidence="4">
    <location>
        <begin position="1337"/>
        <end position="1374"/>
    </location>
</feature>
<feature type="domain" description="Trimeric autotransporter adhesin YadA-like stalk" evidence="4">
    <location>
        <begin position="709"/>
        <end position="753"/>
    </location>
</feature>
<feature type="domain" description="Trimeric autotransporter adhesin YadA-like stalk" evidence="4">
    <location>
        <begin position="232"/>
        <end position="275"/>
    </location>
</feature>
<dbReference type="Pfam" id="PF03895">
    <property type="entry name" value="YadA_anchor"/>
    <property type="match status" value="1"/>
</dbReference>
<feature type="domain" description="Trimeric autotransporter adhesin YadA-like head" evidence="3">
    <location>
        <begin position="1254"/>
        <end position="1279"/>
    </location>
</feature>
<evidence type="ECO:0000313" key="6">
    <source>
        <dbReference type="EMBL" id="QVQ08693.1"/>
    </source>
</evidence>
<feature type="domain" description="Trimeric autotransporter adhesin YadA-like stalk" evidence="4">
    <location>
        <begin position="1163"/>
        <end position="1203"/>
    </location>
</feature>
<evidence type="ECO:0000259" key="2">
    <source>
        <dbReference type="Pfam" id="PF03895"/>
    </source>
</evidence>
<reference evidence="6" key="2">
    <citation type="submission" date="2021-05" db="EMBL/GenBank/DDBJ databases">
        <title>Whole genome PacBio Sequel sequence of Salmonella enterica subsp. enterica.</title>
        <authorList>
            <person name="Hoffmann M."/>
            <person name="Balkey M."/>
            <person name="Luo Y."/>
        </authorList>
    </citation>
    <scope>NUCLEOTIDE SEQUENCE</scope>
    <source>
        <strain evidence="6">SGSC 2238</strain>
    </source>
</reference>
<sequence>MNRIFKVLWNAATGTFIVTSETAKSRGKKSGRRKLAVSALIGLSSIMISADALAKAGNDTGAGVTPTGTQTGGTGWIAIGTDATANTYTNVDGASAAMGYKASAMGKWSTAIGSYSQSTGNSSLALGVKSVSAGDRAIAMGASSSAGGSYSMAMGVYADSSGANSVALGYKSVASGSTAVALGYQTTASGDDSAAFGNGAQAIGTNSVALGTGSTALEDNSVAVGNSTTQRQITYVAKGDINANSTDAVTGAQIYSLSQSVADRLGGGASVNSDGTVNAPLYKVGTGIYNNVGSALSALNSSITNTEASVAGLVDDALLWDGNTSAFSANHSGSDSKITNLAAGTLAADSTDAVNGSQLFDTNEKVDQNTADITTNTDSINQNTTDIAANTASINQNTTDIAANTASINQNTTDIATNTTNINSLSNSVTTLTDDALLWDAASGAFSANHSGSDSKITNLAAGTLAADSTDAVNGSQLFATNENVSQNTTDITANTDSINQNTTDIATNTTNINSLSNSVTTLTDDALLWDAASGAFNANHSGSDSKITNLAAGTLAADSTDAVNGSQLFATNENVSQNTTDITANTDSINQNTTDIATNTTNINNLSNSVTTLTDDALLWDAASGAFNANRNGNASKIINVAAGDLSEDSTDAVNGSQLYETNQKVDQNTSAIADINTSITNLSSDNLSWNETTSSFSASHGSSTTNKITNVAAGELSEESTDAVNGSQLFETNEKVDQNTTDIAANTTNITQNSTAIENLNTSVSDINTSITGLTDNALLWDEDIGAFSANHGGSISKITNVAAGALSEDSTDAVNGSQLYETNQKVEQNTSAIADINTSITNLGTDALSWDDEEGAFSASHGTSGTNKITNVAAGEIASDSTDAVNGSQLYETNMLISQYNESISQLAGDTSETYITENGTGVKYIRTNDNGLEGQDAYATGNGATAVGYNAVASGASSLALGENSSSSIEGSIALGSGSTSNRAISSGIRATSVTSDGVVIGYNTTDRELLGALSLGTDGVSYRQITNVADGSEAQDAVTVRQLQNAIGAVATTPTKYYHANSTEEDSLAVGTDSLAMGAKTIVNADAGIGLNTLVMADAINGIAIGSNARANHANSIAMGNGSQTTRGAQTDYTAYNMDTPQNSVGEFSVGSEDGQRQITNVAAGSADTDAVNVSQLKVTDSRVAANTESINNLNTQVSSLDTRVTNIENGIGDIVTTGSTKYFKTNTDGVDANAQGADSVAIGSGSIAAAENSVALGTNSVADEANTVSVGSSTQQRRITNVAAGVNNTDAVNVAQLKASEAGSVRYETNADGSVNYSVLNLGDGSGGTTRIGNVSAAVNDTDAVNYAQLKRSVEEANTYTDQKMGEMNSKIKGVENKMSGGIASAMAMAGLPQAYAPGANMTSIAGGTFNGESAVAIGVSMVSESGGWVYKLQGTSNSQGDYSAAIGAGFQW</sequence>
<feature type="domain" description="Trimeric autotransporter adhesin YadA-like head" evidence="3">
    <location>
        <begin position="174"/>
        <end position="200"/>
    </location>
</feature>
<feature type="domain" description="Trimeric autotransporter adhesin YadA-like head" evidence="3">
    <location>
        <begin position="1235"/>
        <end position="1252"/>
    </location>
</feature>
<feature type="domain" description="Trimeric autotransporter adhesin YadA-like stalk" evidence="4">
    <location>
        <begin position="456"/>
        <end position="500"/>
    </location>
</feature>
<dbReference type="InterPro" id="IPR008635">
    <property type="entry name" value="Coiled_stalk_dom"/>
</dbReference>
<name>A0A8E6KSF0_SALEB</name>
<organism evidence="6">
    <name type="scientific">Salmonella enterica subsp. enterica serovar Paratyphi B str. CFSAN000540</name>
    <dbReference type="NCBI Taxonomy" id="1299076"/>
    <lineage>
        <taxon>Bacteria</taxon>
        <taxon>Pseudomonadati</taxon>
        <taxon>Pseudomonadota</taxon>
        <taxon>Gammaproteobacteria</taxon>
        <taxon>Enterobacterales</taxon>
        <taxon>Enterobacteriaceae</taxon>
        <taxon>Salmonella</taxon>
    </lineage>
</organism>
<evidence type="ECO:0000259" key="5">
    <source>
        <dbReference type="Pfam" id="PF13018"/>
    </source>
</evidence>
<dbReference type="EMBL" id="CP074610">
    <property type="protein sequence ID" value="QVQ08693.1"/>
    <property type="molecule type" value="Genomic_DNA"/>
</dbReference>
<feature type="domain" description="ESPR" evidence="5">
    <location>
        <begin position="1"/>
        <end position="45"/>
    </location>
</feature>
<comment type="subcellular location">
    <subcellularLocation>
        <location evidence="1">Membrane</location>
    </subcellularLocation>
</comment>
<feature type="domain" description="Trimeric autotransporter adhesin YadA-like head" evidence="3">
    <location>
        <begin position="938"/>
        <end position="955"/>
    </location>
</feature>
<feature type="domain" description="Trimeric autotransporter adhesin YadA-like stalk" evidence="4">
    <location>
        <begin position="1284"/>
        <end position="1323"/>
    </location>
</feature>
<dbReference type="Pfam" id="PF05662">
    <property type="entry name" value="YadA_stalk"/>
    <property type="match status" value="12"/>
</dbReference>
<evidence type="ECO:0000259" key="4">
    <source>
        <dbReference type="Pfam" id="PF05662"/>
    </source>
</evidence>
<dbReference type="InterPro" id="IPR024973">
    <property type="entry name" value="ESPR"/>
</dbReference>
<feature type="domain" description="Trimeric autotransporter adhesin YadA-like stalk" evidence="4">
    <location>
        <begin position="1029"/>
        <end position="1067"/>
    </location>
</feature>
<dbReference type="Pfam" id="PF13018">
    <property type="entry name" value="ESPR"/>
    <property type="match status" value="1"/>
</dbReference>
<dbReference type="Pfam" id="PF05658">
    <property type="entry name" value="YadA_head"/>
    <property type="match status" value="9"/>
</dbReference>
<feature type="domain" description="Trimeric autotransporter adhesin YadA-like head" evidence="3">
    <location>
        <begin position="202"/>
        <end position="227"/>
    </location>
</feature>
<gene>
    <name evidence="6" type="primary">sadA</name>
    <name evidence="6" type="ORF">CAI53_00730</name>
</gene>
<feature type="domain" description="Trimeric autotransporter adhesin YadA-like stalk" evidence="4">
    <location>
        <begin position="800"/>
        <end position="843"/>
    </location>
</feature>
<protein>
    <submittedName>
        <fullName evidence="6">Trimeric autotransporter adhesin SadA</fullName>
    </submittedName>
</protein>
<feature type="domain" description="Trimeric autotransporter adhesin YadA-like stalk" evidence="4">
    <location>
        <begin position="871"/>
        <end position="912"/>
    </location>
</feature>
<feature type="domain" description="Trimeric autotransporter adhesin YadA-like stalk" evidence="4">
    <location>
        <begin position="638"/>
        <end position="681"/>
    </location>
</feature>
<dbReference type="InterPro" id="IPR005594">
    <property type="entry name" value="YadA_C"/>
</dbReference>
<feature type="domain" description="Trimeric autotransporter adhesin YadA-like head" evidence="3">
    <location>
        <begin position="957"/>
        <end position="983"/>
    </location>
</feature>
<evidence type="ECO:0000259" key="3">
    <source>
        <dbReference type="Pfam" id="PF05658"/>
    </source>
</evidence>
<feature type="domain" description="Trimeric autotransporter adhesin YadA-like head" evidence="3">
    <location>
        <begin position="119"/>
        <end position="144"/>
    </location>
</feature>
<dbReference type="InterPro" id="IPR008640">
    <property type="entry name" value="Adhesin_Head_dom"/>
</dbReference>
<proteinExistence type="predicted"/>
<evidence type="ECO:0000256" key="1">
    <source>
        <dbReference type="ARBA" id="ARBA00004370"/>
    </source>
</evidence>
<feature type="domain" description="Trimeric autotransporter adhesin YadA-like head" evidence="3">
    <location>
        <begin position="1102"/>
        <end position="1128"/>
    </location>
</feature>
<reference evidence="6" key="1">
    <citation type="submission" date="2018-10" db="EMBL/GenBank/DDBJ databases">
        <authorList>
            <consortium name="GenomeTrakr network: Whole genome sequencing for foodborne pathogen traceback"/>
        </authorList>
    </citation>
    <scope>NUCLEOTIDE SEQUENCE</scope>
    <source>
        <strain evidence="6">SGSC 2238</strain>
    </source>
</reference>
<feature type="domain" description="Trimeric autotransporter adhesin YadA-like C-terminal membrane anchor" evidence="2">
    <location>
        <begin position="1399"/>
        <end position="1459"/>
    </location>
</feature>
<dbReference type="GO" id="GO:0019867">
    <property type="term" value="C:outer membrane"/>
    <property type="evidence" value="ECO:0007669"/>
    <property type="project" value="InterPro"/>
</dbReference>
<feature type="domain" description="Trimeric autotransporter adhesin YadA-like head" evidence="3">
    <location>
        <begin position="146"/>
        <end position="172"/>
    </location>
</feature>
<dbReference type="CDD" id="cd12820">
    <property type="entry name" value="LbR_YadA-like"/>
    <property type="match status" value="1"/>
</dbReference>